<sequence>MQPVKIGNLYPYFLNKDFCLRIFFNIPAVIQIEKSVNIEIVPMLFICTQKF</sequence>
<name>A0A645I7H2_9ZZZZ</name>
<reference evidence="1" key="1">
    <citation type="submission" date="2019-08" db="EMBL/GenBank/DDBJ databases">
        <authorList>
            <person name="Kucharzyk K."/>
            <person name="Murdoch R.W."/>
            <person name="Higgins S."/>
            <person name="Loffler F."/>
        </authorList>
    </citation>
    <scope>NUCLEOTIDE SEQUENCE</scope>
</reference>
<dbReference type="AlphaFoldDB" id="A0A645I7H2"/>
<proteinExistence type="predicted"/>
<comment type="caution">
    <text evidence="1">The sequence shown here is derived from an EMBL/GenBank/DDBJ whole genome shotgun (WGS) entry which is preliminary data.</text>
</comment>
<evidence type="ECO:0000313" key="1">
    <source>
        <dbReference type="EMBL" id="MPN46846.1"/>
    </source>
</evidence>
<dbReference type="EMBL" id="VSSQ01107853">
    <property type="protein sequence ID" value="MPN46846.1"/>
    <property type="molecule type" value="Genomic_DNA"/>
</dbReference>
<gene>
    <name evidence="1" type="ORF">SDC9_194445</name>
</gene>
<protein>
    <submittedName>
        <fullName evidence="1">Uncharacterized protein</fullName>
    </submittedName>
</protein>
<organism evidence="1">
    <name type="scientific">bioreactor metagenome</name>
    <dbReference type="NCBI Taxonomy" id="1076179"/>
    <lineage>
        <taxon>unclassified sequences</taxon>
        <taxon>metagenomes</taxon>
        <taxon>ecological metagenomes</taxon>
    </lineage>
</organism>
<accession>A0A645I7H2</accession>